<keyword evidence="2" id="KW-1185">Reference proteome</keyword>
<sequence length="229" mass="25771">MGAVKGQLRECRHASVDMTGWLLLKKRPQHCPKSKSMSFVQHQTGASQWSIEWKRSDDDQAAAQWTAAGGRCTHAGEIVIKPAACFKAAAPMWKQLMKKLCAQAKRWHMQLQSVRAGPEWTNYDAQSYAKNFDNGEWADSYFDEEDEDEDKLGLRETALHTALLQKLYSKRGYKTSSTAASDSAAAAPVLRRAASVPVIPIRPYHGNKDFVPIWERRQTQPPSKLKLAK</sequence>
<organism evidence="1 2">
    <name type="scientific">Sphagnum jensenii</name>
    <dbReference type="NCBI Taxonomy" id="128206"/>
    <lineage>
        <taxon>Eukaryota</taxon>
        <taxon>Viridiplantae</taxon>
        <taxon>Streptophyta</taxon>
        <taxon>Embryophyta</taxon>
        <taxon>Bryophyta</taxon>
        <taxon>Sphagnophytina</taxon>
        <taxon>Sphagnopsida</taxon>
        <taxon>Sphagnales</taxon>
        <taxon>Sphagnaceae</taxon>
        <taxon>Sphagnum</taxon>
    </lineage>
</organism>
<evidence type="ECO:0000313" key="1">
    <source>
        <dbReference type="EMBL" id="CAK9265847.1"/>
    </source>
</evidence>
<protein>
    <submittedName>
        <fullName evidence="1">Uncharacterized protein</fullName>
    </submittedName>
</protein>
<reference evidence="1" key="1">
    <citation type="submission" date="2024-02" db="EMBL/GenBank/DDBJ databases">
        <authorList>
            <consortium name="ELIXIR-Norway"/>
            <consortium name="Elixir Norway"/>
        </authorList>
    </citation>
    <scope>NUCLEOTIDE SEQUENCE</scope>
</reference>
<evidence type="ECO:0000313" key="2">
    <source>
        <dbReference type="Proteomes" id="UP001497444"/>
    </source>
</evidence>
<dbReference type="EMBL" id="OZ020113">
    <property type="protein sequence ID" value="CAK9265847.1"/>
    <property type="molecule type" value="Genomic_DNA"/>
</dbReference>
<accession>A0ABP0WHG3</accession>
<gene>
    <name evidence="1" type="ORF">CSSPJE1EN1_LOCUS11325</name>
</gene>
<proteinExistence type="predicted"/>
<name>A0ABP0WHG3_9BRYO</name>
<dbReference type="Proteomes" id="UP001497444">
    <property type="component" value="Chromosome 18"/>
</dbReference>